<organism evidence="1">
    <name type="scientific">candidate division WOR-3 bacterium</name>
    <dbReference type="NCBI Taxonomy" id="2052148"/>
    <lineage>
        <taxon>Bacteria</taxon>
        <taxon>Bacteria division WOR-3</taxon>
    </lineage>
</organism>
<comment type="caution">
    <text evidence="1">The sequence shown here is derived from an EMBL/GenBank/DDBJ whole genome shotgun (WGS) entry which is preliminary data.</text>
</comment>
<dbReference type="AlphaFoldDB" id="A0A7V0Z428"/>
<gene>
    <name evidence="1" type="ORF">ENP86_01695</name>
</gene>
<name>A0A7V0Z428_UNCW3</name>
<accession>A0A7V0Z428</accession>
<reference evidence="1" key="1">
    <citation type="journal article" date="2020" name="mSystems">
        <title>Genome- and Community-Level Interaction Insights into Carbon Utilization and Element Cycling Functions of Hydrothermarchaeota in Hydrothermal Sediment.</title>
        <authorList>
            <person name="Zhou Z."/>
            <person name="Liu Y."/>
            <person name="Xu W."/>
            <person name="Pan J."/>
            <person name="Luo Z.H."/>
            <person name="Li M."/>
        </authorList>
    </citation>
    <scope>NUCLEOTIDE SEQUENCE [LARGE SCALE GENOMIC DNA]</scope>
    <source>
        <strain evidence="1">SpSt-258</strain>
    </source>
</reference>
<sequence length="59" mass="6997">MKKHLSNNEIREIYSMISDYHKKFLEKYGVKLPKLTDNEGNYTKDALVLIYLAQDYPDT</sequence>
<evidence type="ECO:0000313" key="1">
    <source>
        <dbReference type="EMBL" id="HDY58258.1"/>
    </source>
</evidence>
<dbReference type="EMBL" id="DSKY01000004">
    <property type="protein sequence ID" value="HDY58258.1"/>
    <property type="molecule type" value="Genomic_DNA"/>
</dbReference>
<protein>
    <submittedName>
        <fullName evidence="1">Uncharacterized protein</fullName>
    </submittedName>
</protein>
<proteinExistence type="predicted"/>